<geneLocation type="plasmid" evidence="2 3">
    <name>punmamed4</name>
</geneLocation>
<keyword evidence="3" id="KW-1185">Reference proteome</keyword>
<accession>A0ABY7QH77</accession>
<feature type="compositionally biased region" description="Gly residues" evidence="1">
    <location>
        <begin position="272"/>
        <end position="283"/>
    </location>
</feature>
<feature type="region of interest" description="Disordered" evidence="1">
    <location>
        <begin position="258"/>
        <end position="339"/>
    </location>
</feature>
<evidence type="ECO:0000313" key="2">
    <source>
        <dbReference type="EMBL" id="WBP92191.1"/>
    </source>
</evidence>
<sequence length="339" mass="37350">MNREWPSGPDPLNALHRVITERRFRYLEQDPEYVPWAWSGPLDGWVVQVLSCPVCLAEEGLDLSLIESTDPEVVVRCPEFHEWSEPRLIREHFIGYSRFRFLPEPDPDWAWLLEAGYGEEPPPPVDYWAEGREAAVVLSKYFANRAKRKIKAKTTGRLKKAVRQGRRKAGRAVTDTARAAGQKVRERIVGDDDVLEDELPDDELTEPGDDQEHIDVPSYAKYRKALGIPASKRGPRCLVCSDTGRITAPGVDIPCTECAPSRPRKSRSDQAGAGGGARVGGPGLYTTGDITGSVTNTGGRPLDLGAIRPRTGYRPGAHSGVRAGGRITGNVQTQTTTEE</sequence>
<feature type="compositionally biased region" description="Acidic residues" evidence="1">
    <location>
        <begin position="191"/>
        <end position="209"/>
    </location>
</feature>
<keyword evidence="2" id="KW-0614">Plasmid</keyword>
<organism evidence="2 3">
    <name type="scientific">Kitasatospora cathayae</name>
    <dbReference type="NCBI Taxonomy" id="3004092"/>
    <lineage>
        <taxon>Bacteria</taxon>
        <taxon>Bacillati</taxon>
        <taxon>Actinomycetota</taxon>
        <taxon>Actinomycetes</taxon>
        <taxon>Kitasatosporales</taxon>
        <taxon>Streptomycetaceae</taxon>
        <taxon>Kitasatospora</taxon>
    </lineage>
</organism>
<feature type="region of interest" description="Disordered" evidence="1">
    <location>
        <begin position="190"/>
        <end position="213"/>
    </location>
</feature>
<name>A0ABY7QH77_9ACTN</name>
<proteinExistence type="predicted"/>
<gene>
    <name evidence="2" type="ORF">O1G21_41005</name>
</gene>
<evidence type="ECO:0000313" key="3">
    <source>
        <dbReference type="Proteomes" id="UP001212821"/>
    </source>
</evidence>
<reference evidence="2 3" key="1">
    <citation type="submission" date="2022-12" db="EMBL/GenBank/DDBJ databases">
        <title>HUAS 3-15.</title>
        <authorList>
            <person name="Mo P."/>
        </authorList>
    </citation>
    <scope>NUCLEOTIDE SEQUENCE [LARGE SCALE GENOMIC DNA]</scope>
    <source>
        <strain evidence="2 3">HUAS 3-15</strain>
        <plasmid evidence="2 3">punmamed4</plasmid>
    </source>
</reference>
<feature type="compositionally biased region" description="Polar residues" evidence="1">
    <location>
        <begin position="329"/>
        <end position="339"/>
    </location>
</feature>
<evidence type="ECO:0000256" key="1">
    <source>
        <dbReference type="SAM" id="MobiDB-lite"/>
    </source>
</evidence>
<feature type="compositionally biased region" description="Polar residues" evidence="1">
    <location>
        <begin position="288"/>
        <end position="298"/>
    </location>
</feature>
<dbReference type="Proteomes" id="UP001212821">
    <property type="component" value="Plasmid punmamed4"/>
</dbReference>
<dbReference type="RefSeq" id="WP_270151938.1">
    <property type="nucleotide sequence ID" value="NZ_CP115453.1"/>
</dbReference>
<dbReference type="EMBL" id="CP115453">
    <property type="protein sequence ID" value="WBP92191.1"/>
    <property type="molecule type" value="Genomic_DNA"/>
</dbReference>
<protein>
    <submittedName>
        <fullName evidence="2">Uncharacterized protein</fullName>
    </submittedName>
</protein>